<reference evidence="3" key="1">
    <citation type="submission" date="2020-10" db="EMBL/GenBank/DDBJ databases">
        <authorList>
            <person name="Gilroy R."/>
        </authorList>
    </citation>
    <scope>NUCLEOTIDE SEQUENCE</scope>
    <source>
        <strain evidence="3">B1-3475</strain>
    </source>
</reference>
<evidence type="ECO:0000313" key="4">
    <source>
        <dbReference type="Proteomes" id="UP000823617"/>
    </source>
</evidence>
<proteinExistence type="predicted"/>
<reference evidence="3" key="2">
    <citation type="journal article" date="2021" name="PeerJ">
        <title>Extensive microbial diversity within the chicken gut microbiome revealed by metagenomics and culture.</title>
        <authorList>
            <person name="Gilroy R."/>
            <person name="Ravi A."/>
            <person name="Getino M."/>
            <person name="Pursley I."/>
            <person name="Horton D.L."/>
            <person name="Alikhan N.F."/>
            <person name="Baker D."/>
            <person name="Gharbi K."/>
            <person name="Hall N."/>
            <person name="Watson M."/>
            <person name="Adriaenssens E.M."/>
            <person name="Foster-Nyarko E."/>
            <person name="Jarju S."/>
            <person name="Secka A."/>
            <person name="Antonio M."/>
            <person name="Oren A."/>
            <person name="Chaudhuri R.R."/>
            <person name="La Ragione R."/>
            <person name="Hildebrand F."/>
            <person name="Pallen M.J."/>
        </authorList>
    </citation>
    <scope>NUCLEOTIDE SEQUENCE</scope>
    <source>
        <strain evidence="3">B1-3475</strain>
    </source>
</reference>
<gene>
    <name evidence="3" type="ORF">IAC08_02060</name>
</gene>
<keyword evidence="1" id="KW-0808">Transferase</keyword>
<organism evidence="3 4">
    <name type="scientific">Candidatus Cryptobacteroides intestinigallinarum</name>
    <dbReference type="NCBI Taxonomy" id="2840767"/>
    <lineage>
        <taxon>Bacteria</taxon>
        <taxon>Pseudomonadati</taxon>
        <taxon>Bacteroidota</taxon>
        <taxon>Bacteroidia</taxon>
        <taxon>Bacteroidales</taxon>
        <taxon>Candidatus Cryptobacteroides</taxon>
    </lineage>
</organism>
<dbReference type="EMBL" id="JADIMK010000015">
    <property type="protein sequence ID" value="MBO8455174.1"/>
    <property type="molecule type" value="Genomic_DNA"/>
</dbReference>
<protein>
    <submittedName>
        <fullName evidence="3">Class I SAM-dependent methyltransferase</fullName>
    </submittedName>
</protein>
<evidence type="ECO:0000313" key="3">
    <source>
        <dbReference type="EMBL" id="MBO8455174.1"/>
    </source>
</evidence>
<dbReference type="GO" id="GO:0008168">
    <property type="term" value="F:methyltransferase activity"/>
    <property type="evidence" value="ECO:0007669"/>
    <property type="project" value="UniProtKB-KW"/>
</dbReference>
<dbReference type="InterPro" id="IPR029063">
    <property type="entry name" value="SAM-dependent_MTases_sf"/>
</dbReference>
<accession>A0A9D9HJV0</accession>
<dbReference type="SUPFAM" id="SSF53335">
    <property type="entry name" value="S-adenosyl-L-methionine-dependent methyltransferases"/>
    <property type="match status" value="1"/>
</dbReference>
<sequence>MQERQKDRARYFRELAQTSERYFIPYLSAFMQIGKGMDILEIGCGEGGNLLPFARLGCNVTGVDMATGKISNARRFFGEAGAEGRFIASDIFKVKELESGFDLIICHDVIEHIGDKKRFLADMLRYLKPGGFAFVAFPAWRMPFGGHQQICRSKVLSHLPFFHLLPKCLYRLVLKAGGETPERIGELMEIKDTRLPIQAFEKLLRSQTGDRTLRTVDRTLYFINPHYEVKFGLRPRRLSQLIARIPYIRDFFTTSCFYLLEG</sequence>
<evidence type="ECO:0000256" key="1">
    <source>
        <dbReference type="ARBA" id="ARBA00022679"/>
    </source>
</evidence>
<evidence type="ECO:0000259" key="2">
    <source>
        <dbReference type="Pfam" id="PF13649"/>
    </source>
</evidence>
<dbReference type="Gene3D" id="3.40.50.150">
    <property type="entry name" value="Vaccinia Virus protein VP39"/>
    <property type="match status" value="1"/>
</dbReference>
<dbReference type="Proteomes" id="UP000823617">
    <property type="component" value="Unassembled WGS sequence"/>
</dbReference>
<dbReference type="InterPro" id="IPR041698">
    <property type="entry name" value="Methyltransf_25"/>
</dbReference>
<name>A0A9D9HJV0_9BACT</name>
<dbReference type="GO" id="GO:0032259">
    <property type="term" value="P:methylation"/>
    <property type="evidence" value="ECO:0007669"/>
    <property type="project" value="UniProtKB-KW"/>
</dbReference>
<keyword evidence="3" id="KW-0489">Methyltransferase</keyword>
<comment type="caution">
    <text evidence="3">The sequence shown here is derived from an EMBL/GenBank/DDBJ whole genome shotgun (WGS) entry which is preliminary data.</text>
</comment>
<dbReference type="CDD" id="cd02440">
    <property type="entry name" value="AdoMet_MTases"/>
    <property type="match status" value="1"/>
</dbReference>
<dbReference type="AlphaFoldDB" id="A0A9D9HJV0"/>
<dbReference type="Pfam" id="PF13649">
    <property type="entry name" value="Methyltransf_25"/>
    <property type="match status" value="1"/>
</dbReference>
<dbReference type="PANTHER" id="PTHR43861">
    <property type="entry name" value="TRANS-ACONITATE 2-METHYLTRANSFERASE-RELATED"/>
    <property type="match status" value="1"/>
</dbReference>
<feature type="domain" description="Methyltransferase" evidence="2">
    <location>
        <begin position="39"/>
        <end position="131"/>
    </location>
</feature>